<dbReference type="InterPro" id="IPR019595">
    <property type="entry name" value="DUF2470"/>
</dbReference>
<dbReference type="AlphaFoldDB" id="A0A285EBX9"/>
<reference evidence="2 3" key="1">
    <citation type="submission" date="2017-09" db="EMBL/GenBank/DDBJ databases">
        <authorList>
            <person name="Ehlers B."/>
            <person name="Leendertz F.H."/>
        </authorList>
    </citation>
    <scope>NUCLEOTIDE SEQUENCE [LARGE SCALE GENOMIC DNA]</scope>
    <source>
        <strain evidence="2 3">DSM 46844</strain>
    </source>
</reference>
<organism evidence="2 3">
    <name type="scientific">Geodermatophilus sabuli</name>
    <dbReference type="NCBI Taxonomy" id="1564158"/>
    <lineage>
        <taxon>Bacteria</taxon>
        <taxon>Bacillati</taxon>
        <taxon>Actinomycetota</taxon>
        <taxon>Actinomycetes</taxon>
        <taxon>Geodermatophilales</taxon>
        <taxon>Geodermatophilaceae</taxon>
        <taxon>Geodermatophilus</taxon>
    </lineage>
</organism>
<dbReference type="PANTHER" id="PTHR13343:SF24">
    <property type="entry name" value="OS07G0573800 PROTEIN"/>
    <property type="match status" value="1"/>
</dbReference>
<dbReference type="EMBL" id="OBDO01000004">
    <property type="protein sequence ID" value="SNX96490.1"/>
    <property type="molecule type" value="Genomic_DNA"/>
</dbReference>
<evidence type="ECO:0000313" key="2">
    <source>
        <dbReference type="EMBL" id="SNX96490.1"/>
    </source>
</evidence>
<dbReference type="SUPFAM" id="SSF50475">
    <property type="entry name" value="FMN-binding split barrel"/>
    <property type="match status" value="1"/>
</dbReference>
<evidence type="ECO:0000313" key="3">
    <source>
        <dbReference type="Proteomes" id="UP000219514"/>
    </source>
</evidence>
<dbReference type="PANTHER" id="PTHR13343">
    <property type="entry name" value="CREG1 PROTEIN"/>
    <property type="match status" value="1"/>
</dbReference>
<evidence type="ECO:0000259" key="1">
    <source>
        <dbReference type="Pfam" id="PF10615"/>
    </source>
</evidence>
<dbReference type="RefSeq" id="WP_097206500.1">
    <property type="nucleotide sequence ID" value="NZ_JACHXB010000002.1"/>
</dbReference>
<name>A0A285EBX9_9ACTN</name>
<sequence length="260" mass="27826">MTTSPGRTPAPPAVLADPAERARTVASREAAALCVRGLAPSRPLAHATTRDGQVLVLVPSGGEVATALAAEPDLTTVLMVSDRAPVPLRDSLRAQLWLSGWLTPVHPADQRVAAVAFADVRPVGHLLDVGRGTTLLRLDLAEVVLREGTSCAEIGPPEYAAARPDPLAGVEAGMLRHLDRDHPEVLHLLRSRIPAGELGPRDVVRPLGIDRFGYRLRIERLTSSRDLRIPFPRPLTCPGQLHAATRQLLGAARAALARRD</sequence>
<proteinExistence type="predicted"/>
<gene>
    <name evidence="2" type="ORF">SAMN06893097_104204</name>
</gene>
<protein>
    <recommendedName>
        <fullName evidence="1">DUF2470 domain-containing protein</fullName>
    </recommendedName>
</protein>
<dbReference type="InterPro" id="IPR037119">
    <property type="entry name" value="Haem_oxidase_HugZ-like_sf"/>
</dbReference>
<feature type="domain" description="DUF2470" evidence="1">
    <location>
        <begin position="171"/>
        <end position="245"/>
    </location>
</feature>
<dbReference type="Gene3D" id="3.20.180.10">
    <property type="entry name" value="PNP-oxidase-like"/>
    <property type="match status" value="1"/>
</dbReference>
<accession>A0A285EBX9</accession>
<dbReference type="Proteomes" id="UP000219514">
    <property type="component" value="Unassembled WGS sequence"/>
</dbReference>
<dbReference type="Pfam" id="PF10615">
    <property type="entry name" value="DUF2470"/>
    <property type="match status" value="1"/>
</dbReference>
<dbReference type="OrthoDB" id="3381348at2"/>
<keyword evidence="3" id="KW-1185">Reference proteome</keyword>